<proteinExistence type="predicted"/>
<dbReference type="Proteomes" id="UP000605992">
    <property type="component" value="Unassembled WGS sequence"/>
</dbReference>
<dbReference type="AlphaFoldDB" id="A0A8J3Y2I2"/>
<gene>
    <name evidence="2" type="ORF">Pth03_80660</name>
</gene>
<keyword evidence="3" id="KW-1185">Reference proteome</keyword>
<evidence type="ECO:0000313" key="3">
    <source>
        <dbReference type="Proteomes" id="UP000605992"/>
    </source>
</evidence>
<evidence type="ECO:0000256" key="1">
    <source>
        <dbReference type="SAM" id="MobiDB-lite"/>
    </source>
</evidence>
<name>A0A8J3Y2I2_9ACTN</name>
<sequence>MGRLEQRDPQAITAPYGSLNRTLEVRSVAHPKTIPMDAAGEPGQPATAHHTDGQPSIRVHRRNWDADKRQAAAQLDMAEPCWAIYYGTGSRLFFAIAAWNVADPLIVEAIDVGELQELMREAEVIGATPTDSRPASAVWL</sequence>
<comment type="caution">
    <text evidence="2">The sequence shown here is derived from an EMBL/GenBank/DDBJ whole genome shotgun (WGS) entry which is preliminary data.</text>
</comment>
<evidence type="ECO:0000313" key="2">
    <source>
        <dbReference type="EMBL" id="GII59677.1"/>
    </source>
</evidence>
<reference evidence="2" key="1">
    <citation type="submission" date="2021-01" db="EMBL/GenBank/DDBJ databases">
        <title>Whole genome shotgun sequence of Planotetraspora thailandica NBRC 104271.</title>
        <authorList>
            <person name="Komaki H."/>
            <person name="Tamura T."/>
        </authorList>
    </citation>
    <scope>NUCLEOTIDE SEQUENCE</scope>
    <source>
        <strain evidence="2">NBRC 104271</strain>
    </source>
</reference>
<organism evidence="2 3">
    <name type="scientific">Planotetraspora thailandica</name>
    <dbReference type="NCBI Taxonomy" id="487172"/>
    <lineage>
        <taxon>Bacteria</taxon>
        <taxon>Bacillati</taxon>
        <taxon>Actinomycetota</taxon>
        <taxon>Actinomycetes</taxon>
        <taxon>Streptosporangiales</taxon>
        <taxon>Streptosporangiaceae</taxon>
        <taxon>Planotetraspora</taxon>
    </lineage>
</organism>
<dbReference type="EMBL" id="BOOR01000092">
    <property type="protein sequence ID" value="GII59677.1"/>
    <property type="molecule type" value="Genomic_DNA"/>
</dbReference>
<feature type="region of interest" description="Disordered" evidence="1">
    <location>
        <begin position="34"/>
        <end position="57"/>
    </location>
</feature>
<protein>
    <submittedName>
        <fullName evidence="2">Uncharacterized protein</fullName>
    </submittedName>
</protein>
<accession>A0A8J3Y2I2</accession>